<gene>
    <name evidence="1" type="ORF">H8B09_29720</name>
</gene>
<proteinExistence type="predicted"/>
<name>A0ABR8N430_9BACL</name>
<reference evidence="1 2" key="1">
    <citation type="submission" date="2020-09" db="EMBL/GenBank/DDBJ databases">
        <title>Paenibacillus sp. strain PR3 16S rRNA gene Genome sequencing and assembly.</title>
        <authorList>
            <person name="Kim J."/>
        </authorList>
    </citation>
    <scope>NUCLEOTIDE SEQUENCE [LARGE SCALE GENOMIC DNA]</scope>
    <source>
        <strain evidence="1 2">PR3</strain>
    </source>
</reference>
<accession>A0ABR8N430</accession>
<keyword evidence="2" id="KW-1185">Reference proteome</keyword>
<sequence>MKFTSVHKKIRGMKRRARKLSSWTEYHKQLDIESLLKHNKEYVKVWIKPFYNLHYINANKVGKKNPPKKFRKQIIFRLIEIFMSWEEKLEQLKQPFYLKIWLADPEFMDSQVVAALGDEIEYYNNIFMNNEEHKQFSIIVRHPLIDQFVWERCINGYYVWESDLETEKEINEVRRKAIRTDETIINERVERMYFINTGDMWTGSIRRSGNFT</sequence>
<organism evidence="1 2">
    <name type="scientific">Paenibacillus terricola</name>
    <dbReference type="NCBI Taxonomy" id="2763503"/>
    <lineage>
        <taxon>Bacteria</taxon>
        <taxon>Bacillati</taxon>
        <taxon>Bacillota</taxon>
        <taxon>Bacilli</taxon>
        <taxon>Bacillales</taxon>
        <taxon>Paenibacillaceae</taxon>
        <taxon>Paenibacillus</taxon>
    </lineage>
</organism>
<dbReference type="Proteomes" id="UP000609346">
    <property type="component" value="Unassembled WGS sequence"/>
</dbReference>
<comment type="caution">
    <text evidence="1">The sequence shown here is derived from an EMBL/GenBank/DDBJ whole genome shotgun (WGS) entry which is preliminary data.</text>
</comment>
<evidence type="ECO:0000313" key="1">
    <source>
        <dbReference type="EMBL" id="MBD3922923.1"/>
    </source>
</evidence>
<protein>
    <submittedName>
        <fullName evidence="1">Uncharacterized protein</fullName>
    </submittedName>
</protein>
<dbReference type="EMBL" id="JACXZA010000014">
    <property type="protein sequence ID" value="MBD3922923.1"/>
    <property type="molecule type" value="Genomic_DNA"/>
</dbReference>
<evidence type="ECO:0000313" key="2">
    <source>
        <dbReference type="Proteomes" id="UP000609346"/>
    </source>
</evidence>
<dbReference type="RefSeq" id="WP_191207213.1">
    <property type="nucleotide sequence ID" value="NZ_JACXZA010000014.1"/>
</dbReference>